<evidence type="ECO:0000259" key="3">
    <source>
        <dbReference type="Pfam" id="PF00561"/>
    </source>
</evidence>
<evidence type="ECO:0000256" key="2">
    <source>
        <dbReference type="ARBA" id="ARBA00022801"/>
    </source>
</evidence>
<dbReference type="Gene3D" id="3.40.50.1820">
    <property type="entry name" value="alpha/beta hydrolase"/>
    <property type="match status" value="1"/>
</dbReference>
<dbReference type="PANTHER" id="PTHR46118:SF4">
    <property type="entry name" value="PROTEIN ABHD11"/>
    <property type="match status" value="1"/>
</dbReference>
<comment type="caution">
    <text evidence="4">The sequence shown here is derived from an EMBL/GenBank/DDBJ whole genome shotgun (WGS) entry which is preliminary data.</text>
</comment>
<dbReference type="Proteomes" id="UP000629468">
    <property type="component" value="Unassembled WGS sequence"/>
</dbReference>
<feature type="domain" description="AB hydrolase-1" evidence="3">
    <location>
        <begin position="106"/>
        <end position="337"/>
    </location>
</feature>
<accession>A0A8H7EUX9</accession>
<name>A0A8H7EUX9_AGABI</name>
<dbReference type="EMBL" id="JABXXO010000016">
    <property type="protein sequence ID" value="KAF7759938.1"/>
    <property type="molecule type" value="Genomic_DNA"/>
</dbReference>
<keyword evidence="2" id="KW-0378">Hydrolase</keyword>
<dbReference type="SUPFAM" id="SSF53474">
    <property type="entry name" value="alpha/beta-Hydrolases"/>
    <property type="match status" value="1"/>
</dbReference>
<evidence type="ECO:0000313" key="5">
    <source>
        <dbReference type="Proteomes" id="UP000629468"/>
    </source>
</evidence>
<dbReference type="PANTHER" id="PTHR46118">
    <property type="entry name" value="PROTEIN ABHD11"/>
    <property type="match status" value="1"/>
</dbReference>
<organism evidence="4 5">
    <name type="scientific">Agaricus bisporus var. burnettii</name>
    <dbReference type="NCBI Taxonomy" id="192524"/>
    <lineage>
        <taxon>Eukaryota</taxon>
        <taxon>Fungi</taxon>
        <taxon>Dikarya</taxon>
        <taxon>Basidiomycota</taxon>
        <taxon>Agaricomycotina</taxon>
        <taxon>Agaricomycetes</taxon>
        <taxon>Agaricomycetidae</taxon>
        <taxon>Agaricales</taxon>
        <taxon>Agaricineae</taxon>
        <taxon>Agaricaceae</taxon>
        <taxon>Agaricus</taxon>
    </lineage>
</organism>
<comment type="similarity">
    <text evidence="1">Belongs to the AB hydrolase superfamily.</text>
</comment>
<protein>
    <recommendedName>
        <fullName evidence="3">AB hydrolase-1 domain-containing protein</fullName>
    </recommendedName>
</protein>
<proteinExistence type="inferred from homology"/>
<reference evidence="4 5" key="1">
    <citation type="journal article" name="Sci. Rep.">
        <title>Telomere-to-telomere assembled and centromere annotated genomes of the two main subspecies of the button mushroom Agaricus bisporus reveal especially polymorphic chromosome ends.</title>
        <authorList>
            <person name="Sonnenberg A.S.M."/>
            <person name="Sedaghat-Telgerd N."/>
            <person name="Lavrijssen B."/>
            <person name="Ohm R.A."/>
            <person name="Hendrickx P.M."/>
            <person name="Scholtmeijer K."/>
            <person name="Baars J.J.P."/>
            <person name="van Peer A."/>
        </authorList>
    </citation>
    <scope>NUCLEOTIDE SEQUENCE [LARGE SCALE GENOMIC DNA]</scope>
    <source>
        <strain evidence="4 5">H119_p4</strain>
    </source>
</reference>
<dbReference type="Pfam" id="PF00561">
    <property type="entry name" value="Abhydrolase_1"/>
    <property type="match status" value="1"/>
</dbReference>
<evidence type="ECO:0000313" key="4">
    <source>
        <dbReference type="EMBL" id="KAF7759938.1"/>
    </source>
</evidence>
<dbReference type="InterPro" id="IPR000073">
    <property type="entry name" value="AB_hydrolase_1"/>
</dbReference>
<dbReference type="AlphaFoldDB" id="A0A8H7EUX9"/>
<dbReference type="InterPro" id="IPR029058">
    <property type="entry name" value="AB_hydrolase_fold"/>
</dbReference>
<gene>
    <name evidence="4" type="ORF">Agabi119p4_11633</name>
</gene>
<evidence type="ECO:0000256" key="1">
    <source>
        <dbReference type="ARBA" id="ARBA00008645"/>
    </source>
</evidence>
<sequence length="354" mass="40614">MMDPVEVIGQWVWTSLRLRQLKNAHSSTSLGLDFKEKTSSDISRLSNQDSYNPNIRLVQRHCPAGLSALRPAHRERTRRIIANFTWALNDTSIPNFHPRLWLKDSGSKRNWNTLAKGFSESLQVPIYTLDLRNHGTSPHVSKMSYTNMAHDVLEFIEKRGLHQTTIIGHSMGGKVAMALALDPYLDTRQNLLKNLIVVDIAPNRAGVSPEFHSYMEAMLRIERKKLKTRKEASDLLSNFEKDPSIRAFLLTNLETATSERPYAKFQIPVDTITECLPEIGNFPYTPEERVWQGRTLFIKGSRSKYINRHGIPLMKSFFPNHSLRELNTGHLVHAERPVEFKEVVIRFMDDLGVE</sequence>
<dbReference type="GO" id="GO:0005739">
    <property type="term" value="C:mitochondrion"/>
    <property type="evidence" value="ECO:0007669"/>
    <property type="project" value="TreeGrafter"/>
</dbReference>
<dbReference type="GO" id="GO:0052689">
    <property type="term" value="F:carboxylic ester hydrolase activity"/>
    <property type="evidence" value="ECO:0007669"/>
    <property type="project" value="TreeGrafter"/>
</dbReference>